<dbReference type="Gene3D" id="3.40.30.10">
    <property type="entry name" value="Glutaredoxin"/>
    <property type="match status" value="1"/>
</dbReference>
<dbReference type="GO" id="GO:0016209">
    <property type="term" value="F:antioxidant activity"/>
    <property type="evidence" value="ECO:0007669"/>
    <property type="project" value="InterPro"/>
</dbReference>
<organism evidence="2 3">
    <name type="scientific">Chryseobacterium lathyri</name>
    <dbReference type="NCBI Taxonomy" id="395933"/>
    <lineage>
        <taxon>Bacteria</taxon>
        <taxon>Pseudomonadati</taxon>
        <taxon>Bacteroidota</taxon>
        <taxon>Flavobacteriia</taxon>
        <taxon>Flavobacteriales</taxon>
        <taxon>Weeksellaceae</taxon>
        <taxon>Chryseobacterium group</taxon>
        <taxon>Chryseobacterium</taxon>
    </lineage>
</organism>
<comment type="caution">
    <text evidence="2">The sequence shown here is derived from an EMBL/GenBank/DDBJ whole genome shotgun (WGS) entry which is preliminary data.</text>
</comment>
<name>A0A511Y9W0_9FLAO</name>
<dbReference type="PANTHER" id="PTHR43640:SF1">
    <property type="entry name" value="THIOREDOXIN-DEPENDENT PEROXIREDOXIN"/>
    <property type="match status" value="1"/>
</dbReference>
<dbReference type="EMBL" id="BJYI01000006">
    <property type="protein sequence ID" value="GEN71984.1"/>
    <property type="molecule type" value="Genomic_DNA"/>
</dbReference>
<dbReference type="OrthoDB" id="9809746at2"/>
<dbReference type="GO" id="GO:0016491">
    <property type="term" value="F:oxidoreductase activity"/>
    <property type="evidence" value="ECO:0007669"/>
    <property type="project" value="InterPro"/>
</dbReference>
<reference evidence="2 3" key="1">
    <citation type="submission" date="2019-07" db="EMBL/GenBank/DDBJ databases">
        <title>Whole genome shotgun sequence of Chryseobacterium lathyri NBRC 105250.</title>
        <authorList>
            <person name="Hosoyama A."/>
            <person name="Uohara A."/>
            <person name="Ohji S."/>
            <person name="Ichikawa N."/>
        </authorList>
    </citation>
    <scope>NUCLEOTIDE SEQUENCE [LARGE SCALE GENOMIC DNA]</scope>
    <source>
        <strain evidence="2 3">NBRC 105250</strain>
    </source>
</reference>
<dbReference type="Pfam" id="PF00578">
    <property type="entry name" value="AhpC-TSA"/>
    <property type="match status" value="1"/>
</dbReference>
<dbReference type="Proteomes" id="UP000321150">
    <property type="component" value="Unassembled WGS sequence"/>
</dbReference>
<dbReference type="AlphaFoldDB" id="A0A511Y9W0"/>
<protein>
    <submittedName>
        <fullName evidence="2">Thioredoxin family protein</fullName>
    </submittedName>
</protein>
<evidence type="ECO:0000313" key="2">
    <source>
        <dbReference type="EMBL" id="GEN71984.1"/>
    </source>
</evidence>
<sequence>MKNLKILMAAFIVGFGVLSFTTTDHKADASQNTSVNSAVKGYEVGDEAADFKLKNIDGKMVSLSDFKSSKGFIVIFTCNHCPYAKKYEDRIVELDKKFKDQGYPVIAVNPNDPNVQPEDGYQQMIERAKQKGFTFPYLVDEGQKIYPLYGATKTPHVFVLQKENGKNIVKYIGAIDNNYENPDDVSEYYVQDAVNALIKGEPIKMTKTVAIGCTIKVKK</sequence>
<evidence type="ECO:0000313" key="3">
    <source>
        <dbReference type="Proteomes" id="UP000321150"/>
    </source>
</evidence>
<dbReference type="CDD" id="cd02969">
    <property type="entry name" value="PRX_like1"/>
    <property type="match status" value="1"/>
</dbReference>
<dbReference type="InterPro" id="IPR036249">
    <property type="entry name" value="Thioredoxin-like_sf"/>
</dbReference>
<evidence type="ECO:0000259" key="1">
    <source>
        <dbReference type="PROSITE" id="PS51352"/>
    </source>
</evidence>
<dbReference type="RefSeq" id="WP_111954099.1">
    <property type="nucleotide sequence ID" value="NZ_BJYI01000006.1"/>
</dbReference>
<accession>A0A511Y9W0</accession>
<dbReference type="PANTHER" id="PTHR43640">
    <property type="entry name" value="OS07G0260300 PROTEIN"/>
    <property type="match status" value="1"/>
</dbReference>
<dbReference type="InterPro" id="IPR047262">
    <property type="entry name" value="PRX-like1"/>
</dbReference>
<dbReference type="PROSITE" id="PS51352">
    <property type="entry name" value="THIOREDOXIN_2"/>
    <property type="match status" value="1"/>
</dbReference>
<proteinExistence type="predicted"/>
<dbReference type="SUPFAM" id="SSF52833">
    <property type="entry name" value="Thioredoxin-like"/>
    <property type="match status" value="1"/>
</dbReference>
<feature type="domain" description="Thioredoxin" evidence="1">
    <location>
        <begin position="42"/>
        <end position="199"/>
    </location>
</feature>
<gene>
    <name evidence="2" type="ORF">CLA01_20560</name>
</gene>
<dbReference type="InterPro" id="IPR013766">
    <property type="entry name" value="Thioredoxin_domain"/>
</dbReference>
<dbReference type="InterPro" id="IPR000866">
    <property type="entry name" value="AhpC/TSA"/>
</dbReference>